<dbReference type="Pfam" id="PF01722">
    <property type="entry name" value="BolA"/>
    <property type="match status" value="1"/>
</dbReference>
<comment type="similarity">
    <text evidence="1 2">Belongs to the BolA/IbaG family.</text>
</comment>
<evidence type="ECO:0000256" key="1">
    <source>
        <dbReference type="ARBA" id="ARBA00005578"/>
    </source>
</evidence>
<name>A0A520N5T5_9GAMM</name>
<dbReference type="PIRSF" id="PIRSF003113">
    <property type="entry name" value="BolA"/>
    <property type="match status" value="1"/>
</dbReference>
<dbReference type="InterPro" id="IPR036065">
    <property type="entry name" value="BolA-like_sf"/>
</dbReference>
<evidence type="ECO:0000313" key="4">
    <source>
        <dbReference type="Proteomes" id="UP000315283"/>
    </source>
</evidence>
<accession>A0A520N5T5</accession>
<dbReference type="InterPro" id="IPR050961">
    <property type="entry name" value="BolA/IbaG_stress_morph_reg"/>
</dbReference>
<dbReference type="InterPro" id="IPR002634">
    <property type="entry name" value="BolA"/>
</dbReference>
<sequence length="100" mass="11565">MGKIEEKIINLLNSKLNPSILKVVNESHMHNVPEGSESHFKLIIVSESFKNIPTLKRHKIIYKELDNLMDLIHAVSIHPFDEDEYKKNPFTIDTPDCVNK</sequence>
<dbReference type="Gene3D" id="3.30.300.90">
    <property type="entry name" value="BolA-like"/>
    <property type="match status" value="1"/>
</dbReference>
<gene>
    <name evidence="3" type="ORF">EVA97_01680</name>
</gene>
<comment type="caution">
    <text evidence="3">The sequence shown here is derived from an EMBL/GenBank/DDBJ whole genome shotgun (WGS) entry which is preliminary data.</text>
</comment>
<dbReference type="SUPFAM" id="SSF82657">
    <property type="entry name" value="BolA-like"/>
    <property type="match status" value="1"/>
</dbReference>
<reference evidence="3 4" key="1">
    <citation type="submission" date="2019-02" db="EMBL/GenBank/DDBJ databases">
        <title>Prokaryotic population dynamics and viral predation in marine succession experiment using metagenomics: the confinement effect.</title>
        <authorList>
            <person name="Haro-Moreno J.M."/>
            <person name="Rodriguez-Valera F."/>
            <person name="Lopez-Perez M."/>
        </authorList>
    </citation>
    <scope>NUCLEOTIDE SEQUENCE [LARGE SCALE GENOMIC DNA]</scope>
    <source>
        <strain evidence="3">MED-G164</strain>
    </source>
</reference>
<proteinExistence type="inferred from homology"/>
<evidence type="ECO:0000256" key="2">
    <source>
        <dbReference type="RuleBase" id="RU003860"/>
    </source>
</evidence>
<dbReference type="AlphaFoldDB" id="A0A520N5T5"/>
<protein>
    <submittedName>
        <fullName evidence="3">BolA family transcriptional regulator</fullName>
    </submittedName>
</protein>
<dbReference type="PANTHER" id="PTHR46229">
    <property type="entry name" value="BOLA TRANSCRIPTION REGULATOR"/>
    <property type="match status" value="1"/>
</dbReference>
<organism evidence="3 4">
    <name type="scientific">SAR86 cluster bacterium</name>
    <dbReference type="NCBI Taxonomy" id="2030880"/>
    <lineage>
        <taxon>Bacteria</taxon>
        <taxon>Pseudomonadati</taxon>
        <taxon>Pseudomonadota</taxon>
        <taxon>Gammaproteobacteria</taxon>
        <taxon>SAR86 cluster</taxon>
    </lineage>
</organism>
<dbReference type="EMBL" id="SHBJ01000007">
    <property type="protein sequence ID" value="RZO28844.1"/>
    <property type="molecule type" value="Genomic_DNA"/>
</dbReference>
<dbReference type="PANTHER" id="PTHR46229:SF2">
    <property type="entry name" value="BOLA-LIKE PROTEIN 1"/>
    <property type="match status" value="1"/>
</dbReference>
<evidence type="ECO:0000313" key="3">
    <source>
        <dbReference type="EMBL" id="RZO28844.1"/>
    </source>
</evidence>
<dbReference type="Proteomes" id="UP000315283">
    <property type="component" value="Unassembled WGS sequence"/>
</dbReference>